<comment type="caution">
    <text evidence="4">The sequence shown here is derived from an EMBL/GenBank/DDBJ whole genome shotgun (WGS) entry which is preliminary data.</text>
</comment>
<keyword evidence="1" id="KW-1133">Transmembrane helix</keyword>
<evidence type="ECO:0000259" key="2">
    <source>
        <dbReference type="Pfam" id="PF04773"/>
    </source>
</evidence>
<evidence type="ECO:0000313" key="5">
    <source>
        <dbReference type="Proteomes" id="UP000321058"/>
    </source>
</evidence>
<proteinExistence type="predicted"/>
<keyword evidence="1" id="KW-0472">Membrane</keyword>
<dbReference type="InterPro" id="IPR012373">
    <property type="entry name" value="Ferrdict_sens_TM"/>
</dbReference>
<dbReference type="AlphaFoldDB" id="A0A512NHX8"/>
<reference evidence="4 5" key="1">
    <citation type="submission" date="2019-07" db="EMBL/GenBank/DDBJ databases">
        <title>Whole genome shotgun sequence of Reyranella soli NBRC 108950.</title>
        <authorList>
            <person name="Hosoyama A."/>
            <person name="Uohara A."/>
            <person name="Ohji S."/>
            <person name="Ichikawa N."/>
        </authorList>
    </citation>
    <scope>NUCLEOTIDE SEQUENCE [LARGE SCALE GENOMIC DNA]</scope>
    <source>
        <strain evidence="4 5">NBRC 108950</strain>
    </source>
</reference>
<gene>
    <name evidence="4" type="ORF">RSO01_57250</name>
</gene>
<organism evidence="4 5">
    <name type="scientific">Reyranella soli</name>
    <dbReference type="NCBI Taxonomy" id="1230389"/>
    <lineage>
        <taxon>Bacteria</taxon>
        <taxon>Pseudomonadati</taxon>
        <taxon>Pseudomonadota</taxon>
        <taxon>Alphaproteobacteria</taxon>
        <taxon>Hyphomicrobiales</taxon>
        <taxon>Reyranellaceae</taxon>
        <taxon>Reyranella</taxon>
    </lineage>
</organism>
<dbReference type="InterPro" id="IPR032623">
    <property type="entry name" value="FecR_N"/>
</dbReference>
<dbReference type="PANTHER" id="PTHR30273">
    <property type="entry name" value="PERIPLASMIC SIGNAL SENSOR AND SIGMA FACTOR ACTIVATOR FECR-RELATED"/>
    <property type="match status" value="1"/>
</dbReference>
<evidence type="ECO:0000256" key="1">
    <source>
        <dbReference type="SAM" id="Phobius"/>
    </source>
</evidence>
<keyword evidence="5" id="KW-1185">Reference proteome</keyword>
<keyword evidence="1" id="KW-0812">Transmembrane</keyword>
<dbReference type="PIRSF" id="PIRSF018266">
    <property type="entry name" value="FecR"/>
    <property type="match status" value="1"/>
</dbReference>
<dbReference type="Pfam" id="PF16220">
    <property type="entry name" value="DUF4880"/>
    <property type="match status" value="1"/>
</dbReference>
<feature type="domain" description="FecR protein" evidence="2">
    <location>
        <begin position="92"/>
        <end position="183"/>
    </location>
</feature>
<dbReference type="GO" id="GO:0016989">
    <property type="term" value="F:sigma factor antagonist activity"/>
    <property type="evidence" value="ECO:0007669"/>
    <property type="project" value="TreeGrafter"/>
</dbReference>
<dbReference type="Proteomes" id="UP000321058">
    <property type="component" value="Unassembled WGS sequence"/>
</dbReference>
<dbReference type="PANTHER" id="PTHR30273:SF2">
    <property type="entry name" value="PROTEIN FECR"/>
    <property type="match status" value="1"/>
</dbReference>
<protein>
    <submittedName>
        <fullName evidence="4">Iron dicitrate transporter FecR</fullName>
    </submittedName>
</protein>
<dbReference type="Gene3D" id="2.60.120.1440">
    <property type="match status" value="1"/>
</dbReference>
<sequence>MDWLLRLEAAPDDAELKAAFEAWLAHSEANREASRVMGHTWRRLGDVARPTPVVRVARPRWRRRVAAAAMALAACVALYFFPALQMRVLADHMTGVAELREVVLEDGSVVHLDAGSAIAVKYAAAGRDVALLGGQAFFEVSSLQGRPFRVRSGDVTVTVTGTAFSVRSSERAVSVDVQSGTVEVSGGKGAPTVLTRGQRAVVDRASGGIVQGEVAPAEIASWRRRRLVVHDATLDDVIEELGRHHAGLILLPDRTLGRQLVSGVFDLTRPVEALTALAESQNGKLTEITPYLLVISGR</sequence>
<dbReference type="RefSeq" id="WP_170303419.1">
    <property type="nucleotide sequence ID" value="NZ_BKAJ01000103.1"/>
</dbReference>
<name>A0A512NHX8_9HYPH</name>
<evidence type="ECO:0000313" key="4">
    <source>
        <dbReference type="EMBL" id="GEP58559.1"/>
    </source>
</evidence>
<dbReference type="InterPro" id="IPR006860">
    <property type="entry name" value="FecR"/>
</dbReference>
<dbReference type="Pfam" id="PF04773">
    <property type="entry name" value="FecR"/>
    <property type="match status" value="1"/>
</dbReference>
<feature type="transmembrane region" description="Helical" evidence="1">
    <location>
        <begin position="65"/>
        <end position="84"/>
    </location>
</feature>
<evidence type="ECO:0000259" key="3">
    <source>
        <dbReference type="Pfam" id="PF16220"/>
    </source>
</evidence>
<dbReference type="EMBL" id="BKAJ01000103">
    <property type="protein sequence ID" value="GEP58559.1"/>
    <property type="molecule type" value="Genomic_DNA"/>
</dbReference>
<accession>A0A512NHX8</accession>
<feature type="domain" description="FecR N-terminal" evidence="3">
    <location>
        <begin position="2"/>
        <end position="33"/>
    </location>
</feature>